<evidence type="ECO:0000256" key="2">
    <source>
        <dbReference type="ARBA" id="ARBA00022801"/>
    </source>
</evidence>
<keyword evidence="2 5" id="KW-0378">Hydrolase</keyword>
<proteinExistence type="inferred from homology"/>
<dbReference type="InterPro" id="IPR025652">
    <property type="entry name" value="TesB_C"/>
</dbReference>
<organism evidence="5 6">
    <name type="scientific">Kluyveromyces marxianus</name>
    <name type="common">Yeast</name>
    <name type="synonym">Candida kefyr</name>
    <dbReference type="NCBI Taxonomy" id="4911"/>
    <lineage>
        <taxon>Eukaryota</taxon>
        <taxon>Fungi</taxon>
        <taxon>Dikarya</taxon>
        <taxon>Ascomycota</taxon>
        <taxon>Saccharomycotina</taxon>
        <taxon>Saccharomycetes</taxon>
        <taxon>Saccharomycetales</taxon>
        <taxon>Saccharomycetaceae</taxon>
        <taxon>Kluyveromyces</taxon>
    </lineage>
</organism>
<sequence length="341" mass="39440">MNSSTKLHTLLKLERLNGAPSRFRTTSKPKAPPGAKGTFGGILVSQSLLASMQTVPIAFRPSSLHSYFLIGGNPNHHIEYDVESLRAGKNFIHKQVKAYQFNKLIFISTILFYRKPKPDKLHALNKLGKLQELPPFDKFYPSTQLFEKDVLSNGNLPKFKRISSVFQGSDEETEKVRERFEAGSVDYRFPNNFFVNQTDSDQLDYYLRVREDIGEEELEQDENEVSDVSENDARFNYIAFAYLSDSYVLLSLPYFHKLPLYSHKFSVSLDHTIYFHQLPRVSKWMFAQLFNPRSYHDKHLILGHYYDRESKSLVATITQEGLVAYQEKDVIMSKFHGDSKL</sequence>
<accession>A0ABX6EYR4</accession>
<dbReference type="Gene3D" id="2.40.160.210">
    <property type="entry name" value="Acyl-CoA thioesterase, double hotdog domain"/>
    <property type="match status" value="1"/>
</dbReference>
<reference evidence="5 6" key="1">
    <citation type="submission" date="2016-03" db="EMBL/GenBank/DDBJ databases">
        <title>How can Kluyveromyces marxianus grow so fast - potential evolutionary course in Saccharomyces Complex revealed by comparative genomics.</title>
        <authorList>
            <person name="Mo W."/>
            <person name="Lu W."/>
            <person name="Yang X."/>
            <person name="Qi J."/>
            <person name="Lv H."/>
        </authorList>
    </citation>
    <scope>NUCLEOTIDE SEQUENCE [LARGE SCALE GENOMIC DNA]</scope>
    <source>
        <strain evidence="5 6">FIM1</strain>
    </source>
</reference>
<dbReference type="SUPFAM" id="SSF54637">
    <property type="entry name" value="Thioesterase/thiol ester dehydrase-isomerase"/>
    <property type="match status" value="2"/>
</dbReference>
<dbReference type="Proteomes" id="UP000422736">
    <property type="component" value="Chromosome 6"/>
</dbReference>
<gene>
    <name evidence="5" type="primary">TES1</name>
    <name evidence="5" type="ORF">FIM1_4216</name>
</gene>
<dbReference type="CDD" id="cd03445">
    <property type="entry name" value="Thioesterase_II_repeat2"/>
    <property type="match status" value="1"/>
</dbReference>
<protein>
    <submittedName>
        <fullName evidence="5">Peroxisomal acyl-coenzyme A thioester hydrolase 1</fullName>
    </submittedName>
</protein>
<dbReference type="PANTHER" id="PTHR11066">
    <property type="entry name" value="ACYL-COA THIOESTERASE"/>
    <property type="match status" value="1"/>
</dbReference>
<dbReference type="InterPro" id="IPR029069">
    <property type="entry name" value="HotDog_dom_sf"/>
</dbReference>
<dbReference type="GO" id="GO:0016787">
    <property type="term" value="F:hydrolase activity"/>
    <property type="evidence" value="ECO:0007669"/>
    <property type="project" value="UniProtKB-KW"/>
</dbReference>
<evidence type="ECO:0000313" key="5">
    <source>
        <dbReference type="EMBL" id="QGN17480.1"/>
    </source>
</evidence>
<dbReference type="CDD" id="cd03444">
    <property type="entry name" value="Thioesterase_II_repeat1"/>
    <property type="match status" value="1"/>
</dbReference>
<evidence type="ECO:0000256" key="1">
    <source>
        <dbReference type="ARBA" id="ARBA00006538"/>
    </source>
</evidence>
<dbReference type="InterPro" id="IPR049449">
    <property type="entry name" value="TesB_ACOT8-like_N"/>
</dbReference>
<dbReference type="PANTHER" id="PTHR11066:SF34">
    <property type="entry name" value="ACYL-COENZYME A THIOESTERASE 8"/>
    <property type="match status" value="1"/>
</dbReference>
<comment type="similarity">
    <text evidence="1">Belongs to the C/M/P thioester hydrolase family.</text>
</comment>
<dbReference type="InterPro" id="IPR003703">
    <property type="entry name" value="Acyl_CoA_thio"/>
</dbReference>
<dbReference type="Pfam" id="PF13622">
    <property type="entry name" value="4HBT_3"/>
    <property type="match status" value="1"/>
</dbReference>
<evidence type="ECO:0000313" key="6">
    <source>
        <dbReference type="Proteomes" id="UP000422736"/>
    </source>
</evidence>
<dbReference type="EMBL" id="CP015059">
    <property type="protein sequence ID" value="QGN17480.1"/>
    <property type="molecule type" value="Genomic_DNA"/>
</dbReference>
<feature type="domain" description="Acyl-CoA thioesterase-like N-terminal HotDog" evidence="4">
    <location>
        <begin position="32"/>
        <end position="112"/>
    </location>
</feature>
<dbReference type="InterPro" id="IPR042171">
    <property type="entry name" value="Acyl-CoA_hotdog"/>
</dbReference>
<evidence type="ECO:0000259" key="4">
    <source>
        <dbReference type="Pfam" id="PF13622"/>
    </source>
</evidence>
<keyword evidence="6" id="KW-1185">Reference proteome</keyword>
<reference evidence="5 6" key="2">
    <citation type="submission" date="2019-11" db="EMBL/GenBank/DDBJ databases">
        <authorList>
            <person name="Lu H."/>
        </authorList>
    </citation>
    <scope>NUCLEOTIDE SEQUENCE [LARGE SCALE GENOMIC DNA]</scope>
    <source>
        <strain evidence="5 6">FIM1</strain>
    </source>
</reference>
<name>A0ABX6EYR4_KLUMA</name>
<feature type="domain" description="Acyl-CoA thioesterase 2 C-terminal" evidence="3">
    <location>
        <begin position="228"/>
        <end position="322"/>
    </location>
</feature>
<evidence type="ECO:0000259" key="3">
    <source>
        <dbReference type="Pfam" id="PF02551"/>
    </source>
</evidence>
<dbReference type="Pfam" id="PF02551">
    <property type="entry name" value="Acyl_CoA_thio"/>
    <property type="match status" value="1"/>
</dbReference>